<dbReference type="InterPro" id="IPR012348">
    <property type="entry name" value="RNR-like"/>
</dbReference>
<evidence type="ECO:0000313" key="12">
    <source>
        <dbReference type="EMBL" id="QBH66475.1"/>
    </source>
</evidence>
<reference evidence="7" key="3">
    <citation type="journal article" date="2016" name="Arch. Virol.">
        <title>The comparative analysis of complete genome sequences from two South African betabaculoviruses: Phthorimaea operculella granulovirus and Plutella xylostella granulovirus.</title>
        <authorList>
            <person name="Jukes M.D."/>
            <person name="Motsoeneng B.M."/>
            <person name="Knox C.M."/>
            <person name="Hill M.P."/>
            <person name="Moore S.D."/>
        </authorList>
    </citation>
    <scope>NUCLEOTIDE SEQUENCE</scope>
    <source>
        <strain evidence="7">SA</strain>
    </source>
</reference>
<reference evidence="8" key="4">
    <citation type="journal article" date="2019" name="J. Gen. Virol.">
        <title>Elucidating the genetic diversity of Phthorimaea operculella granulovirus (PhopGV).</title>
        <authorList>
            <person name="Larem A."/>
            <person name="Ben-Tiba S."/>
            <person name="Wennmann J.T."/>
            <person name="Gueli Alletti G."/>
            <person name="Jehle J.A."/>
        </authorList>
    </citation>
    <scope>NUCLEOTIDE SEQUENCE</scope>
    <source>
        <strain evidence="8">PhopGV-CR3.1</strain>
        <strain evidence="9">PhopGV-CR5.1</strain>
        <strain evidence="10">PhopGV-GR1.1</strain>
        <strain evidence="11">PhopGV-GR1.2</strain>
        <strain evidence="12">PhopGV-GR2.1</strain>
        <strain evidence="13">PhopGV-IT1.1</strain>
        <strain evidence="14">PhopGV-LS1.1</strain>
        <strain evidence="15">PhopGV-LS1.2</strain>
        <strain evidence="16">PhopGV-LS2.1</strain>
        <strain evidence="17">PhopGV-LS3.1</strain>
        <strain evidence="18">PhopGV-R</strain>
        <strain evidence="19">PhopGV-Ym.1</strain>
    </source>
</reference>
<comment type="similarity">
    <text evidence="2">Belongs to the ribonucleoside diphosphate reductase small chain family.</text>
</comment>
<dbReference type="EMBL" id="MK033572">
    <property type="protein sequence ID" value="QBH66865.1"/>
    <property type="molecule type" value="Genomic_DNA"/>
</dbReference>
<dbReference type="GO" id="GO:0009263">
    <property type="term" value="P:deoxyribonucleotide biosynthetic process"/>
    <property type="evidence" value="ECO:0007669"/>
    <property type="project" value="InterPro"/>
</dbReference>
<dbReference type="InterPro" id="IPR000358">
    <property type="entry name" value="RNR_small_fam"/>
</dbReference>
<dbReference type="Gene3D" id="1.10.620.20">
    <property type="entry name" value="Ribonucleotide Reductase, subunit A"/>
    <property type="match status" value="1"/>
</dbReference>
<evidence type="ECO:0000313" key="6">
    <source>
        <dbReference type="EMBL" id="AAM70318.1"/>
    </source>
</evidence>
<dbReference type="Proteomes" id="UP000202706">
    <property type="component" value="Segment"/>
</dbReference>
<evidence type="ECO:0000313" key="18">
    <source>
        <dbReference type="EMBL" id="QBH67254.1"/>
    </source>
</evidence>
<dbReference type="InterPro" id="IPR009078">
    <property type="entry name" value="Ferritin-like_SF"/>
</dbReference>
<dbReference type="SUPFAM" id="SSF47240">
    <property type="entry name" value="Ferritin-like"/>
    <property type="match status" value="1"/>
</dbReference>
<evidence type="ECO:0000256" key="5">
    <source>
        <dbReference type="ARBA" id="ARBA00023004"/>
    </source>
</evidence>
<dbReference type="EMBL" id="MK033576">
    <property type="protein sequence ID" value="QBH67384.1"/>
    <property type="molecule type" value="Genomic_DNA"/>
</dbReference>
<dbReference type="EMBL" id="AF499596">
    <property type="protein sequence ID" value="AAM70318.1"/>
    <property type="molecule type" value="Genomic_DNA"/>
</dbReference>
<dbReference type="EMBL" id="MK033574">
    <property type="protein sequence ID" value="QBH67124.1"/>
    <property type="molecule type" value="Genomic_DNA"/>
</dbReference>
<dbReference type="EMBL" id="KU666536">
    <property type="protein sequence ID" value="ANY57509.1"/>
    <property type="molecule type" value="Genomic_DNA"/>
</dbReference>
<accession>Q8JRT9</accession>
<evidence type="ECO:0000256" key="2">
    <source>
        <dbReference type="ARBA" id="ARBA00009303"/>
    </source>
</evidence>
<evidence type="ECO:0000313" key="14">
    <source>
        <dbReference type="EMBL" id="QBH66735.1"/>
    </source>
</evidence>
<evidence type="ECO:0000313" key="19">
    <source>
        <dbReference type="EMBL" id="QBH67384.1"/>
    </source>
</evidence>
<protein>
    <recommendedName>
        <fullName evidence="3">ribonucleoside-diphosphate reductase</fullName>
        <ecNumber evidence="3">1.17.4.1</ecNumber>
    </recommendedName>
</protein>
<keyword evidence="20" id="KW-1185">Reference proteome</keyword>
<evidence type="ECO:0000313" key="7">
    <source>
        <dbReference type="EMBL" id="ANY57509.1"/>
    </source>
</evidence>
<dbReference type="EMBL" id="MK033569">
    <property type="protein sequence ID" value="QBH66475.1"/>
    <property type="molecule type" value="Genomic_DNA"/>
</dbReference>
<evidence type="ECO:0000313" key="8">
    <source>
        <dbReference type="EMBL" id="QBH65955.1"/>
    </source>
</evidence>
<dbReference type="EMBL" id="MK033570">
    <property type="protein sequence ID" value="QBH66605.1"/>
    <property type="molecule type" value="Genomic_DNA"/>
</dbReference>
<dbReference type="EMBL" id="MK033568">
    <property type="protein sequence ID" value="QBH66345.1"/>
    <property type="molecule type" value="Genomic_DNA"/>
</dbReference>
<keyword evidence="5" id="KW-0408">Iron</keyword>
<evidence type="ECO:0000256" key="4">
    <source>
        <dbReference type="ARBA" id="ARBA00023002"/>
    </source>
</evidence>
<gene>
    <name evidence="6" type="primary">PhopGV120</name>
    <name evidence="7" type="synonym">rr2a</name>
    <name evidence="7" type="ORF">PhopGVgp120</name>
</gene>
<evidence type="ECO:0000313" key="13">
    <source>
        <dbReference type="EMBL" id="QBH66605.1"/>
    </source>
</evidence>
<dbReference type="GO" id="GO:0004748">
    <property type="term" value="F:ribonucleoside-diphosphate reductase activity, thioredoxin disulfide as acceptor"/>
    <property type="evidence" value="ECO:0007669"/>
    <property type="project" value="UniProtKB-EC"/>
</dbReference>
<dbReference type="CDD" id="cd01049">
    <property type="entry name" value="RNRR2"/>
    <property type="match status" value="1"/>
</dbReference>
<evidence type="ECO:0000313" key="16">
    <source>
        <dbReference type="EMBL" id="QBH66995.1"/>
    </source>
</evidence>
<dbReference type="EMBL" id="MK033565">
    <property type="protein sequence ID" value="QBH65955.1"/>
    <property type="molecule type" value="Genomic_DNA"/>
</dbReference>
<reference evidence="20" key="1">
    <citation type="journal article" date="2000" name="Virus Genes">
        <title>Comparative analysis of the granulin regions of the Phthorimaea operculella and Spodoptera littoralis granuloviruses.</title>
        <authorList>
            <person name="Taha A."/>
            <person name="Nour-El-Din A."/>
            <person name="Croizier L."/>
            <person name="Ferber M.L."/>
            <person name="Croizier G."/>
        </authorList>
    </citation>
    <scope>NUCLEOTIDE SEQUENCE [LARGE SCALE GENOMIC DNA]</scope>
</reference>
<dbReference type="RefSeq" id="NP_663285.1">
    <property type="nucleotide sequence ID" value="NC_004062.1"/>
</dbReference>
<comment type="cofactor">
    <cofactor evidence="1">
        <name>Fe cation</name>
        <dbReference type="ChEBI" id="CHEBI:24875"/>
    </cofactor>
</comment>
<dbReference type="EMBL" id="MK033566">
    <property type="protein sequence ID" value="QBH66085.1"/>
    <property type="molecule type" value="Genomic_DNA"/>
</dbReference>
<name>Q8JRT9_9BBAC</name>
<dbReference type="EC" id="1.17.4.1" evidence="3"/>
<dbReference type="OrthoDB" id="5456at10239"/>
<evidence type="ECO:0000313" key="20">
    <source>
        <dbReference type="Proteomes" id="UP000202706"/>
    </source>
</evidence>
<evidence type="ECO:0000313" key="17">
    <source>
        <dbReference type="EMBL" id="QBH67124.1"/>
    </source>
</evidence>
<evidence type="ECO:0000256" key="1">
    <source>
        <dbReference type="ARBA" id="ARBA00001962"/>
    </source>
</evidence>
<proteinExistence type="inferred from homology"/>
<dbReference type="UniPathway" id="UPA00326"/>
<organism evidence="6 20">
    <name type="scientific">Phthorimaea operculella granulovirus</name>
    <dbReference type="NCBI Taxonomy" id="192584"/>
    <lineage>
        <taxon>Viruses</taxon>
        <taxon>Viruses incertae sedis</taxon>
        <taxon>Naldaviricetes</taxon>
        <taxon>Lefavirales</taxon>
        <taxon>Baculoviridae</taxon>
        <taxon>Betabaculovirus</taxon>
        <taxon>Betabaculovirus phoperculellae</taxon>
    </lineage>
</organism>
<dbReference type="EMBL" id="MK033575">
    <property type="protein sequence ID" value="QBH67254.1"/>
    <property type="molecule type" value="Genomic_DNA"/>
</dbReference>
<evidence type="ECO:0000256" key="3">
    <source>
        <dbReference type="ARBA" id="ARBA00012274"/>
    </source>
</evidence>
<dbReference type="EMBL" id="MK033567">
    <property type="protein sequence ID" value="QBH66215.1"/>
    <property type="molecule type" value="Genomic_DNA"/>
</dbReference>
<dbReference type="KEGG" id="vg:949274"/>
<evidence type="ECO:0000313" key="10">
    <source>
        <dbReference type="EMBL" id="QBH66215.1"/>
    </source>
</evidence>
<dbReference type="Pfam" id="PF00268">
    <property type="entry name" value="Ribonuc_red_sm"/>
    <property type="match status" value="1"/>
</dbReference>
<evidence type="ECO:0000313" key="15">
    <source>
        <dbReference type="EMBL" id="QBH66865.1"/>
    </source>
</evidence>
<evidence type="ECO:0000313" key="9">
    <source>
        <dbReference type="EMBL" id="QBH66085.1"/>
    </source>
</evidence>
<dbReference type="GeneID" id="949274"/>
<dbReference type="EMBL" id="MK033573">
    <property type="protein sequence ID" value="QBH66995.1"/>
    <property type="molecule type" value="Genomic_DNA"/>
</dbReference>
<reference evidence="6" key="2">
    <citation type="submission" date="2002-04" db="EMBL/GenBank/DDBJ databases">
        <title>The complete sequence of the potato tuber moth, Phthorimaea operculella, granulovirus.</title>
        <authorList>
            <person name="Croizier L."/>
            <person name="Taha A."/>
            <person name="Croizier G."/>
            <person name="Lopez Ferber M."/>
        </authorList>
    </citation>
    <scope>NUCLEOTIDE SEQUENCE</scope>
</reference>
<sequence>MDRVNKWFAGVAEYEIVPKVEKFKNNFEQTGKSLQIWPPSYYPSWFYYQQHQANHWFANEHDPLDDLSGFEKITPAWQNALLQSFAALAIGDDKVMCLISENELQWEESTKWMFADQAARETTHKIAYNRMLELARVSTFFTTDTLTSDEYANYLMDKVDLDVSNVNAKAKFLITMMLCERYLFAAPFLIINLMGESGFINTCVKINMQVMKDEHSHYAHSVQVLHDSCQNFENIFNELCAKFEPLVESIVGKICIDLEKSQIGAIMDHTRFTLHTIYVDNRMEVPTHLKKYTSTPFLVFDKNTGVDKFNLMESNSTVYKAGKSLYYPDWNEIKRSVEEEEDKIK</sequence>
<keyword evidence="4" id="KW-0560">Oxidoreductase</keyword>
<evidence type="ECO:0000313" key="11">
    <source>
        <dbReference type="EMBL" id="QBH66345.1"/>
    </source>
</evidence>
<dbReference type="InterPro" id="IPR033909">
    <property type="entry name" value="RNR_small"/>
</dbReference>
<dbReference type="EMBL" id="MK033571">
    <property type="protein sequence ID" value="QBH66735.1"/>
    <property type="molecule type" value="Genomic_DNA"/>
</dbReference>